<dbReference type="EMBL" id="GL379874">
    <property type="protein sequence ID" value="EGT59049.1"/>
    <property type="molecule type" value="Genomic_DNA"/>
</dbReference>
<dbReference type="OMA" id="VEIWHAS"/>
<name>G0NEY2_CAEBE</name>
<keyword evidence="1" id="KW-0732">Signal</keyword>
<accession>G0NEY2</accession>
<gene>
    <name evidence="2" type="ORF">CAEBREN_20493</name>
</gene>
<dbReference type="AlphaFoldDB" id="G0NEY2"/>
<dbReference type="eggNOG" id="ENOG502TJ04">
    <property type="taxonomic scope" value="Eukaryota"/>
</dbReference>
<dbReference type="OrthoDB" id="5819834at2759"/>
<evidence type="ECO:0000313" key="2">
    <source>
        <dbReference type="EMBL" id="EGT59049.1"/>
    </source>
</evidence>
<proteinExistence type="predicted"/>
<dbReference type="HOGENOM" id="CLU_1662435_0_0_1"/>
<keyword evidence="3" id="KW-1185">Reference proteome</keyword>
<dbReference type="Proteomes" id="UP000008068">
    <property type="component" value="Unassembled WGS sequence"/>
</dbReference>
<organism evidence="3">
    <name type="scientific">Caenorhabditis brenneri</name>
    <name type="common">Nematode worm</name>
    <dbReference type="NCBI Taxonomy" id="135651"/>
    <lineage>
        <taxon>Eukaryota</taxon>
        <taxon>Metazoa</taxon>
        <taxon>Ecdysozoa</taxon>
        <taxon>Nematoda</taxon>
        <taxon>Chromadorea</taxon>
        <taxon>Rhabditida</taxon>
        <taxon>Rhabditina</taxon>
        <taxon>Rhabditomorpha</taxon>
        <taxon>Rhabditoidea</taxon>
        <taxon>Rhabditidae</taxon>
        <taxon>Peloderinae</taxon>
        <taxon>Caenorhabditis</taxon>
    </lineage>
</organism>
<protein>
    <submittedName>
        <fullName evidence="2">Uncharacterized protein</fullName>
    </submittedName>
</protein>
<evidence type="ECO:0000256" key="1">
    <source>
        <dbReference type="SAM" id="SignalP"/>
    </source>
</evidence>
<feature type="signal peptide" evidence="1">
    <location>
        <begin position="1"/>
        <end position="16"/>
    </location>
</feature>
<reference evidence="3" key="1">
    <citation type="submission" date="2011-07" db="EMBL/GenBank/DDBJ databases">
        <authorList>
            <consortium name="Caenorhabditis brenneri Sequencing and Analysis Consortium"/>
            <person name="Wilson R.K."/>
        </authorList>
    </citation>
    <scope>NUCLEOTIDE SEQUENCE [LARGE SCALE GENOMIC DNA]</scope>
    <source>
        <strain evidence="3">PB2801</strain>
    </source>
</reference>
<evidence type="ECO:0000313" key="3">
    <source>
        <dbReference type="Proteomes" id="UP000008068"/>
    </source>
</evidence>
<dbReference type="InParanoid" id="G0NEY2"/>
<feature type="chain" id="PRO_5003405021" evidence="1">
    <location>
        <begin position="17"/>
        <end position="168"/>
    </location>
</feature>
<sequence>MKTLLLILLILPAAVSYINPYMTNHFDFETTLVCRDRVTHAPLDHWCYTLEILERQLGVFVTSGNETCVDEMMELVSLIRDYTWISKGINRSYLFFSKVTHNCTLDGQPMIRERYISYAPPVEGNFTFTLGIDLFDDGTEVVEYEKNKKTNPLDPYEEPNWPTLDINF</sequence>